<feature type="signal peptide" evidence="3">
    <location>
        <begin position="1"/>
        <end position="19"/>
    </location>
</feature>
<dbReference type="GO" id="GO:0005634">
    <property type="term" value="C:nucleus"/>
    <property type="evidence" value="ECO:0007669"/>
    <property type="project" value="Ensembl"/>
</dbReference>
<feature type="compositionally biased region" description="Pro residues" evidence="1">
    <location>
        <begin position="300"/>
        <end position="310"/>
    </location>
</feature>
<dbReference type="GeneTree" id="ENSGT00390000010786"/>
<dbReference type="Proteomes" id="UP000694547">
    <property type="component" value="Chromosome 2"/>
</dbReference>
<dbReference type="Pfam" id="PF15339">
    <property type="entry name" value="Afaf"/>
    <property type="match status" value="1"/>
</dbReference>
<proteinExistence type="predicted"/>
<evidence type="ECO:0000313" key="4">
    <source>
        <dbReference type="Ensembl" id="ENSPEMP00000017763.1"/>
    </source>
</evidence>
<dbReference type="GO" id="GO:0002081">
    <property type="term" value="C:outer acrosomal membrane"/>
    <property type="evidence" value="ECO:0007669"/>
    <property type="project" value="Ensembl"/>
</dbReference>
<organism evidence="4 5">
    <name type="scientific">Peromyscus maniculatus bairdii</name>
    <name type="common">Prairie deer mouse</name>
    <dbReference type="NCBI Taxonomy" id="230844"/>
    <lineage>
        <taxon>Eukaryota</taxon>
        <taxon>Metazoa</taxon>
        <taxon>Chordata</taxon>
        <taxon>Craniata</taxon>
        <taxon>Vertebrata</taxon>
        <taxon>Euteleostomi</taxon>
        <taxon>Mammalia</taxon>
        <taxon>Eutheria</taxon>
        <taxon>Euarchontoglires</taxon>
        <taxon>Glires</taxon>
        <taxon>Rodentia</taxon>
        <taxon>Myomorpha</taxon>
        <taxon>Muroidea</taxon>
        <taxon>Cricetidae</taxon>
        <taxon>Neotominae</taxon>
        <taxon>Peromyscus</taxon>
    </lineage>
</organism>
<dbReference type="Ensembl" id="ENSPEMT00000022087.2">
    <property type="protein sequence ID" value="ENSPEMP00000017763.1"/>
    <property type="gene ID" value="ENSPEMG00000016567.2"/>
</dbReference>
<keyword evidence="2" id="KW-1133">Transmembrane helix</keyword>
<accession>A0A8C8TXL4</accession>
<feature type="transmembrane region" description="Helical" evidence="2">
    <location>
        <begin position="191"/>
        <end position="214"/>
    </location>
</feature>
<reference evidence="4" key="2">
    <citation type="submission" date="2025-08" db="UniProtKB">
        <authorList>
            <consortium name="Ensembl"/>
        </authorList>
    </citation>
    <scope>IDENTIFICATION</scope>
</reference>
<evidence type="ECO:0000256" key="2">
    <source>
        <dbReference type="SAM" id="Phobius"/>
    </source>
</evidence>
<feature type="region of interest" description="Disordered" evidence="1">
    <location>
        <begin position="251"/>
        <end position="320"/>
    </location>
</feature>
<reference evidence="4 5" key="1">
    <citation type="submission" date="2018-10" db="EMBL/GenBank/DDBJ databases">
        <title>Improved assembly of the deer mouse Peromyscus maniculatus genome.</title>
        <authorList>
            <person name="Lassance J.-M."/>
            <person name="Hoekstra H.E."/>
        </authorList>
    </citation>
    <scope>NUCLEOTIDE SEQUENCE [LARGE SCALE GENOMIC DNA]</scope>
</reference>
<evidence type="ECO:0000256" key="3">
    <source>
        <dbReference type="SAM" id="SignalP"/>
    </source>
</evidence>
<dbReference type="AlphaFoldDB" id="A0A8C8TXL4"/>
<protein>
    <submittedName>
        <fullName evidence="4">Equatorin, sperm acrosome associated</fullName>
    </submittedName>
</protein>
<sequence>MDFISFIFLFGVFIPNISNLQSNVERNPEVMPSDEEQYYSDDENNIDDTHVIHKSEENEEDTPANEKTGNYYKDIKQYVFTTHNPNGTDSEIAVSATTDLKFVLKNYKLVSATTAKTSASEEAKPYESLRKDFPTSTPNVPAFWTMLAKAISGSAGNMGDKDQFFQPIPGSDLNNTNEDKLLELEEIKLKLMLGISLMTLILLIPLLIFCFATLCKLKHLRDKSYDNQYTVNPELANLSYFHPSEGVSDTSFSKSGESSSYWGNTSSDLRRPSSKKSKSKSMDFSTDPNQIALGERPTPNFLPPEEPYFLPPEQLGEQSGENAFVEAMNEEPMEDHLLMRNKWLLSK</sequence>
<evidence type="ECO:0000313" key="5">
    <source>
        <dbReference type="Proteomes" id="UP000694547"/>
    </source>
</evidence>
<feature type="chain" id="PRO_5034745240" evidence="3">
    <location>
        <begin position="20"/>
        <end position="347"/>
    </location>
</feature>
<reference evidence="4" key="3">
    <citation type="submission" date="2025-09" db="UniProtKB">
        <authorList>
            <consortium name="Ensembl"/>
        </authorList>
    </citation>
    <scope>IDENTIFICATION</scope>
</reference>
<dbReference type="InterPro" id="IPR029282">
    <property type="entry name" value="Eqtn/Afaf"/>
</dbReference>
<dbReference type="PANTHER" id="PTHR36874:SF1">
    <property type="entry name" value="EQUATORIN"/>
    <property type="match status" value="1"/>
</dbReference>
<dbReference type="GO" id="GO:0007342">
    <property type="term" value="P:fusion of sperm to egg plasma membrane involved in single fertilization"/>
    <property type="evidence" value="ECO:0007669"/>
    <property type="project" value="Ensembl"/>
</dbReference>
<keyword evidence="3" id="KW-0732">Signal</keyword>
<evidence type="ECO:0000256" key="1">
    <source>
        <dbReference type="SAM" id="MobiDB-lite"/>
    </source>
</evidence>
<dbReference type="GO" id="GO:0006897">
    <property type="term" value="P:endocytosis"/>
    <property type="evidence" value="ECO:0007669"/>
    <property type="project" value="Ensembl"/>
</dbReference>
<keyword evidence="2" id="KW-0812">Transmembrane</keyword>
<name>A0A8C8TXL4_PERMB</name>
<dbReference type="GO" id="GO:0060478">
    <property type="term" value="P:acrosomal vesicle exocytosis"/>
    <property type="evidence" value="ECO:0007669"/>
    <property type="project" value="Ensembl"/>
</dbReference>
<dbReference type="GO" id="GO:0051649">
    <property type="term" value="P:establishment of localization in cell"/>
    <property type="evidence" value="ECO:0007669"/>
    <property type="project" value="Ensembl"/>
</dbReference>
<keyword evidence="2" id="KW-0472">Membrane</keyword>
<dbReference type="GO" id="GO:0005769">
    <property type="term" value="C:early endosome"/>
    <property type="evidence" value="ECO:0007669"/>
    <property type="project" value="Ensembl"/>
</dbReference>
<dbReference type="GO" id="GO:0002079">
    <property type="term" value="C:inner acrosomal membrane"/>
    <property type="evidence" value="ECO:0007669"/>
    <property type="project" value="Ensembl"/>
</dbReference>
<dbReference type="PANTHER" id="PTHR36874">
    <property type="entry name" value="EQUATORIN"/>
    <property type="match status" value="1"/>
</dbReference>
<keyword evidence="5" id="KW-1185">Reference proteome</keyword>
<feature type="compositionally biased region" description="Polar residues" evidence="1">
    <location>
        <begin position="251"/>
        <end position="267"/>
    </location>
</feature>
<dbReference type="GO" id="GO:0005886">
    <property type="term" value="C:plasma membrane"/>
    <property type="evidence" value="ECO:0007669"/>
    <property type="project" value="Ensembl"/>
</dbReference>